<dbReference type="SUPFAM" id="SSF49764">
    <property type="entry name" value="HSP20-like chaperones"/>
    <property type="match status" value="1"/>
</dbReference>
<evidence type="ECO:0000259" key="4">
    <source>
        <dbReference type="PROSITE" id="PS01031"/>
    </source>
</evidence>
<dbReference type="KEGG" id="acan:ACA1_244840"/>
<dbReference type="STRING" id="1257118.L8GKR1"/>
<dbReference type="AlphaFoldDB" id="L8GKR1"/>
<feature type="compositionally biased region" description="Polar residues" evidence="3">
    <location>
        <begin position="19"/>
        <end position="30"/>
    </location>
</feature>
<dbReference type="Gene3D" id="2.60.40.790">
    <property type="match status" value="1"/>
</dbReference>
<dbReference type="EMBL" id="KB008093">
    <property type="protein sequence ID" value="ELR13434.1"/>
    <property type="molecule type" value="Genomic_DNA"/>
</dbReference>
<dbReference type="PROSITE" id="PS01031">
    <property type="entry name" value="SHSP"/>
    <property type="match status" value="1"/>
</dbReference>
<dbReference type="InterPro" id="IPR002068">
    <property type="entry name" value="A-crystallin/Hsp20_dom"/>
</dbReference>
<reference evidence="5 6" key="1">
    <citation type="journal article" date="2013" name="Genome Biol.">
        <title>Genome of Acanthamoeba castellanii highlights extensive lateral gene transfer and early evolution of tyrosine kinase signaling.</title>
        <authorList>
            <person name="Clarke M."/>
            <person name="Lohan A.J."/>
            <person name="Liu B."/>
            <person name="Lagkouvardos I."/>
            <person name="Roy S."/>
            <person name="Zafar N."/>
            <person name="Bertelli C."/>
            <person name="Schilde C."/>
            <person name="Kianianmomeni A."/>
            <person name="Burglin T.R."/>
            <person name="Frech C."/>
            <person name="Turcotte B."/>
            <person name="Kopec K.O."/>
            <person name="Synnott J.M."/>
            <person name="Choo C."/>
            <person name="Paponov I."/>
            <person name="Finkler A."/>
            <person name="Soon Heng Tan C."/>
            <person name="Hutchins A.P."/>
            <person name="Weinmeier T."/>
            <person name="Rattei T."/>
            <person name="Chu J.S."/>
            <person name="Gimenez G."/>
            <person name="Irimia M."/>
            <person name="Rigden D.J."/>
            <person name="Fitzpatrick D.A."/>
            <person name="Lorenzo-Morales J."/>
            <person name="Bateman A."/>
            <person name="Chiu C.H."/>
            <person name="Tang P."/>
            <person name="Hegemann P."/>
            <person name="Fromm H."/>
            <person name="Raoult D."/>
            <person name="Greub G."/>
            <person name="Miranda-Saavedra D."/>
            <person name="Chen N."/>
            <person name="Nash P."/>
            <person name="Ginger M.L."/>
            <person name="Horn M."/>
            <person name="Schaap P."/>
            <person name="Caler L."/>
            <person name="Loftus B."/>
        </authorList>
    </citation>
    <scope>NUCLEOTIDE SEQUENCE [LARGE SCALE GENOMIC DNA]</scope>
    <source>
        <strain evidence="5 6">Neff</strain>
    </source>
</reference>
<sequence length="260" mass="29148">MAWWRRHSDGSVGSSSGGQMASEQGMTASYASMAPDEPPPAAGGGDGCAWKIDLQRGEGGRRVGRKREAGSMFRSGWGGGWGAAFGAQTPLSPPEAAERMERQRWGKLPDMERVRANPNIDHDKMWRPRCDIFQEDQDHLRVEIELPSIPKEDISLTLKDNVLVIAALKPQTGEEEHGVYFQKERNFGRFYRKIPLPVPVEPKSARTELDAGLLRLHLKISKKTTPASKMRTPSLMEVCRRQGFPGLWLMWKCSGRLMYS</sequence>
<proteinExistence type="inferred from homology"/>
<keyword evidence="6" id="KW-1185">Reference proteome</keyword>
<dbReference type="Proteomes" id="UP000011083">
    <property type="component" value="Unassembled WGS sequence"/>
</dbReference>
<evidence type="ECO:0000313" key="6">
    <source>
        <dbReference type="Proteomes" id="UP000011083"/>
    </source>
</evidence>
<dbReference type="GeneID" id="14913856"/>
<organism evidence="5 6">
    <name type="scientific">Acanthamoeba castellanii (strain ATCC 30010 / Neff)</name>
    <dbReference type="NCBI Taxonomy" id="1257118"/>
    <lineage>
        <taxon>Eukaryota</taxon>
        <taxon>Amoebozoa</taxon>
        <taxon>Discosea</taxon>
        <taxon>Longamoebia</taxon>
        <taxon>Centramoebida</taxon>
        <taxon>Acanthamoebidae</taxon>
        <taxon>Acanthamoeba</taxon>
    </lineage>
</organism>
<evidence type="ECO:0000256" key="2">
    <source>
        <dbReference type="RuleBase" id="RU003616"/>
    </source>
</evidence>
<dbReference type="VEuPathDB" id="AmoebaDB:ACA1_244840"/>
<gene>
    <name evidence="5" type="ORF">ACA1_244840</name>
</gene>
<evidence type="ECO:0000256" key="3">
    <source>
        <dbReference type="SAM" id="MobiDB-lite"/>
    </source>
</evidence>
<dbReference type="RefSeq" id="XP_004335447.1">
    <property type="nucleotide sequence ID" value="XM_004335399.1"/>
</dbReference>
<feature type="domain" description="SHSP" evidence="4">
    <location>
        <begin position="121"/>
        <end position="237"/>
    </location>
</feature>
<name>L8GKR1_ACACF</name>
<evidence type="ECO:0000256" key="1">
    <source>
        <dbReference type="PROSITE-ProRule" id="PRU00285"/>
    </source>
</evidence>
<comment type="similarity">
    <text evidence="1 2">Belongs to the small heat shock protein (HSP20) family.</text>
</comment>
<dbReference type="CDD" id="cd06464">
    <property type="entry name" value="ACD_sHsps-like"/>
    <property type="match status" value="1"/>
</dbReference>
<evidence type="ECO:0000313" key="5">
    <source>
        <dbReference type="EMBL" id="ELR13434.1"/>
    </source>
</evidence>
<dbReference type="Pfam" id="PF00011">
    <property type="entry name" value="HSP20"/>
    <property type="match status" value="1"/>
</dbReference>
<protein>
    <submittedName>
        <fullName evidence="5">Hsp20/alpha crystallin superfamily protein</fullName>
    </submittedName>
</protein>
<dbReference type="OrthoDB" id="1431247at2759"/>
<feature type="region of interest" description="Disordered" evidence="3">
    <location>
        <begin position="1"/>
        <end position="49"/>
    </location>
</feature>
<accession>L8GKR1</accession>
<dbReference type="InterPro" id="IPR008978">
    <property type="entry name" value="HSP20-like_chaperone"/>
</dbReference>